<dbReference type="RefSeq" id="WP_132106732.1">
    <property type="nucleotide sequence ID" value="NZ_SMLB01000050.1"/>
</dbReference>
<dbReference type="NCBIfam" id="NF007940">
    <property type="entry name" value="PRK10658.1"/>
    <property type="match status" value="1"/>
</dbReference>
<dbReference type="SUPFAM" id="SSF51011">
    <property type="entry name" value="Glycosyl hydrolase domain"/>
    <property type="match status" value="1"/>
</dbReference>
<proteinExistence type="inferred from homology"/>
<dbReference type="PANTHER" id="PTHR43863:SF2">
    <property type="entry name" value="MALTASE-GLUCOAMYLASE"/>
    <property type="match status" value="1"/>
</dbReference>
<organism evidence="6 7">
    <name type="scientific">Jiangella aurantiaca</name>
    <dbReference type="NCBI Taxonomy" id="2530373"/>
    <lineage>
        <taxon>Bacteria</taxon>
        <taxon>Bacillati</taxon>
        <taxon>Actinomycetota</taxon>
        <taxon>Actinomycetes</taxon>
        <taxon>Jiangellales</taxon>
        <taxon>Jiangellaceae</taxon>
        <taxon>Jiangella</taxon>
    </lineage>
</organism>
<dbReference type="InterPro" id="IPR011013">
    <property type="entry name" value="Gal_mutarotase_sf_dom"/>
</dbReference>
<evidence type="ECO:0000259" key="3">
    <source>
        <dbReference type="Pfam" id="PF01055"/>
    </source>
</evidence>
<evidence type="ECO:0000259" key="4">
    <source>
        <dbReference type="Pfam" id="PF13802"/>
    </source>
</evidence>
<dbReference type="PANTHER" id="PTHR43863">
    <property type="entry name" value="HYDROLASE, PUTATIVE (AFU_ORTHOLOGUE AFUA_1G03140)-RELATED"/>
    <property type="match status" value="1"/>
</dbReference>
<dbReference type="InterPro" id="IPR025887">
    <property type="entry name" value="Glyco_hydro_31_N_dom"/>
</dbReference>
<dbReference type="GO" id="GO:0005975">
    <property type="term" value="P:carbohydrate metabolic process"/>
    <property type="evidence" value="ECO:0007669"/>
    <property type="project" value="InterPro"/>
</dbReference>
<keyword evidence="7" id="KW-1185">Reference proteome</keyword>
<dbReference type="OrthoDB" id="176168at2"/>
<dbReference type="GO" id="GO:0030246">
    <property type="term" value="F:carbohydrate binding"/>
    <property type="evidence" value="ECO:0007669"/>
    <property type="project" value="InterPro"/>
</dbReference>
<keyword evidence="2 6" id="KW-0378">Hydrolase</keyword>
<comment type="similarity">
    <text evidence="1 2">Belongs to the glycosyl hydrolase 31 family.</text>
</comment>
<feature type="domain" description="Glycosyl hydrolase family 31 C-terminal" evidence="5">
    <location>
        <begin position="600"/>
        <end position="683"/>
    </location>
</feature>
<dbReference type="EMBL" id="SMLB01000050">
    <property type="protein sequence ID" value="TDD65556.1"/>
    <property type="molecule type" value="Genomic_DNA"/>
</dbReference>
<gene>
    <name evidence="6" type="primary">yicI</name>
    <name evidence="6" type="ORF">E1262_24930</name>
</gene>
<dbReference type="Pfam" id="PF13802">
    <property type="entry name" value="Gal_mutarotas_2"/>
    <property type="match status" value="1"/>
</dbReference>
<dbReference type="SUPFAM" id="SSF74650">
    <property type="entry name" value="Galactose mutarotase-like"/>
    <property type="match status" value="1"/>
</dbReference>
<evidence type="ECO:0000256" key="2">
    <source>
        <dbReference type="RuleBase" id="RU361185"/>
    </source>
</evidence>
<feature type="domain" description="Glycoside hydrolase family 31 N-terminal" evidence="4">
    <location>
        <begin position="61"/>
        <end position="235"/>
    </location>
</feature>
<comment type="caution">
    <text evidence="6">The sequence shown here is derived from an EMBL/GenBank/DDBJ whole genome shotgun (WGS) entry which is preliminary data.</text>
</comment>
<name>A0A4R5A3V6_9ACTN</name>
<evidence type="ECO:0000259" key="5">
    <source>
        <dbReference type="Pfam" id="PF21365"/>
    </source>
</evidence>
<evidence type="ECO:0000313" key="6">
    <source>
        <dbReference type="EMBL" id="TDD65556.1"/>
    </source>
</evidence>
<dbReference type="InterPro" id="IPR017853">
    <property type="entry name" value="GH"/>
</dbReference>
<dbReference type="EC" id="3.2.1.177" evidence="6"/>
<dbReference type="InterPro" id="IPR013780">
    <property type="entry name" value="Glyco_hydro_b"/>
</dbReference>
<dbReference type="InterPro" id="IPR000322">
    <property type="entry name" value="Glyco_hydro_31_TIM"/>
</dbReference>
<reference evidence="6 7" key="1">
    <citation type="submission" date="2019-02" db="EMBL/GenBank/DDBJ databases">
        <title>Draft genome sequences of novel Actinobacteria.</title>
        <authorList>
            <person name="Sahin N."/>
            <person name="Ay H."/>
            <person name="Saygin H."/>
        </authorList>
    </citation>
    <scope>NUCLEOTIDE SEQUENCE [LARGE SCALE GENOMIC DNA]</scope>
    <source>
        <strain evidence="6 7">8K307</strain>
    </source>
</reference>
<evidence type="ECO:0000256" key="1">
    <source>
        <dbReference type="ARBA" id="ARBA00007806"/>
    </source>
</evidence>
<dbReference type="Pfam" id="PF21365">
    <property type="entry name" value="Glyco_hydro_31_3rd"/>
    <property type="match status" value="1"/>
</dbReference>
<dbReference type="Proteomes" id="UP000295217">
    <property type="component" value="Unassembled WGS sequence"/>
</dbReference>
<dbReference type="InterPro" id="IPR051816">
    <property type="entry name" value="Glycosyl_Hydrolase_31"/>
</dbReference>
<dbReference type="CDD" id="cd14752">
    <property type="entry name" value="GH31_N"/>
    <property type="match status" value="1"/>
</dbReference>
<dbReference type="Gene3D" id="3.20.20.80">
    <property type="entry name" value="Glycosidases"/>
    <property type="match status" value="1"/>
</dbReference>
<dbReference type="Gene3D" id="2.60.40.1180">
    <property type="entry name" value="Golgi alpha-mannosidase II"/>
    <property type="match status" value="1"/>
</dbReference>
<evidence type="ECO:0000313" key="7">
    <source>
        <dbReference type="Proteomes" id="UP000295217"/>
    </source>
</evidence>
<dbReference type="GO" id="GO:0061634">
    <property type="term" value="F:alpha-D-xyloside xylohydrolase"/>
    <property type="evidence" value="ECO:0007669"/>
    <property type="project" value="UniProtKB-EC"/>
</dbReference>
<dbReference type="SUPFAM" id="SSF51445">
    <property type="entry name" value="(Trans)glycosidases"/>
    <property type="match status" value="1"/>
</dbReference>
<dbReference type="Gene3D" id="2.60.40.1760">
    <property type="entry name" value="glycosyl hydrolase (family 31)"/>
    <property type="match status" value="1"/>
</dbReference>
<accession>A0A4R5A3V6</accession>
<keyword evidence="2 6" id="KW-0326">Glycosidase</keyword>
<dbReference type="AlphaFoldDB" id="A0A4R5A3V6"/>
<dbReference type="Pfam" id="PF01055">
    <property type="entry name" value="Glyco_hydro_31_2nd"/>
    <property type="match status" value="1"/>
</dbReference>
<feature type="domain" description="Glycoside hydrolase family 31 TIM barrel" evidence="3">
    <location>
        <begin position="277"/>
        <end position="591"/>
    </location>
</feature>
<dbReference type="CDD" id="cd06593">
    <property type="entry name" value="GH31_xylosidase_YicI"/>
    <property type="match status" value="1"/>
</dbReference>
<protein>
    <submittedName>
        <fullName evidence="6">Alpha-xylosidase</fullName>
        <ecNumber evidence="6">3.2.1.177</ecNumber>
    </submittedName>
</protein>
<sequence>MVWRASLLPNRPWPAIAPPLPVREFADWADPEYVDRVQVDMTTPSGIALRGFTPGGQELRVRVEAVSAGVVRVQFRRPDADLSKRTRLARDSGLPPRATVREQDDHILLEADEIVTRVTRQPFGIVFSTPGGRRLLAHSGAERDVGEYLTTLPCGFTERDSQVFLHDSFLCEPDEHFYGFGEKFTDFDKRGQIVQMWNYDAHGVHHEQAYKNVPFVVSTRGYGVFVDSHRHVQFDMAASNHSAWSIVCPGEVLDYYVIAGPGLARVIELYTDLVGGPARPPKWAYGLWVSSGFTDDSAAETLRRAKELRQRAIPSDVLHLDCYWQEHGTWSNMEWNGKLFPEPERLVTELRRLGFRVCLWINPYLSPGTERYREADENGFFLKRPDGTTYVLPLWGTFHPPVAIVDVTNPRAAAWYQELLRPHLRMGVDVFKTDFGEGVPRDAVAHNGMSGEELHNLYPLLYNDLVATVTTAETGGSGLVWGRSTYAGGQRHAAQWGGDPNCSYPAMASTLRGGLSLAMCGHAFWSHDIGGFHRTPAPDLYVRWAQFGLLSPLSRAHGMTSRLPWDFGEEALEIFRTYVRLRYHLLPYLYTYGVISAESGLPIMRPLVLEFPDDPATHAIDLQYLLGRELMVAPVFNPEGVRDVYFPAGGWVDYWTREVLEGPGYRTVEAPLERLPLYVRLDSLLPTIEPAAHISEEPFRELTFRAFLRERAGFRLRDVDGDTMVDARLDGSALQIEASGARTAIDLVVELASERREVTRVLVNGRPLGAEDRAWRHLKDGRVHVPVTLP</sequence>
<dbReference type="InterPro" id="IPR048395">
    <property type="entry name" value="Glyco_hydro_31_C"/>
</dbReference>